<comment type="caution">
    <text evidence="9">The sequence shown here is derived from an EMBL/GenBank/DDBJ whole genome shotgun (WGS) entry which is preliminary data.</text>
</comment>
<dbReference type="RefSeq" id="WP_394819268.1">
    <property type="nucleotide sequence ID" value="NZ_JAWJZY010000002.1"/>
</dbReference>
<dbReference type="HAMAP" id="MF_01416">
    <property type="entry name" value="ATP_synth_delta_bact"/>
    <property type="match status" value="1"/>
</dbReference>
<evidence type="ECO:0000256" key="4">
    <source>
        <dbReference type="ARBA" id="ARBA00023065"/>
    </source>
</evidence>
<keyword evidence="10" id="KW-1185">Reference proteome</keyword>
<dbReference type="PANTHER" id="PTHR11910">
    <property type="entry name" value="ATP SYNTHASE DELTA CHAIN"/>
    <property type="match status" value="1"/>
</dbReference>
<dbReference type="Gene3D" id="1.10.520.20">
    <property type="entry name" value="N-terminal domain of the delta subunit of the F1F0-ATP synthase"/>
    <property type="match status" value="1"/>
</dbReference>
<gene>
    <name evidence="8" type="primary">atpH</name>
    <name evidence="9" type="ORF">DOFOFD_04780</name>
</gene>
<dbReference type="Pfam" id="PF00213">
    <property type="entry name" value="OSCP"/>
    <property type="match status" value="1"/>
</dbReference>
<dbReference type="PROSITE" id="PS00389">
    <property type="entry name" value="ATPASE_DELTA"/>
    <property type="match status" value="1"/>
</dbReference>
<dbReference type="InterPro" id="IPR026015">
    <property type="entry name" value="ATP_synth_OSCP/delta_N_sf"/>
</dbReference>
<evidence type="ECO:0000256" key="3">
    <source>
        <dbReference type="ARBA" id="ARBA00022781"/>
    </source>
</evidence>
<comment type="similarity">
    <text evidence="8">Belongs to the ATPase delta chain family.</text>
</comment>
<evidence type="ECO:0000256" key="8">
    <source>
        <dbReference type="HAMAP-Rule" id="MF_01416"/>
    </source>
</evidence>
<keyword evidence="6 8" id="KW-0139">CF(1)</keyword>
<evidence type="ECO:0000256" key="5">
    <source>
        <dbReference type="ARBA" id="ARBA00023136"/>
    </source>
</evidence>
<dbReference type="SUPFAM" id="SSF47928">
    <property type="entry name" value="N-terminal domain of the delta subunit of the F1F0-ATP synthase"/>
    <property type="match status" value="1"/>
</dbReference>
<comment type="function">
    <text evidence="8">F(1)F(0) ATP synthase produces ATP from ADP in the presence of a proton or sodium gradient. F-type ATPases consist of two structural domains, F(1) containing the extramembraneous catalytic core and F(0) containing the membrane proton channel, linked together by a central stalk and a peripheral stalk. During catalysis, ATP synthesis in the catalytic domain of F(1) is coupled via a rotary mechanism of the central stalk subunits to proton translocation.</text>
</comment>
<accession>A0ABU7U402</accession>
<reference evidence="9 10" key="1">
    <citation type="submission" date="2023-10" db="EMBL/GenBank/DDBJ databases">
        <title>Sorlinia euscelidii gen. nov., sp. nov., an acetic acid bacteria isolated from the gut of Euscelidius variegatus emitter.</title>
        <authorList>
            <person name="Michoud G."/>
            <person name="Marasco R."/>
            <person name="Seferji K."/>
            <person name="Gonella E."/>
            <person name="Garuglieri E."/>
            <person name="Alma A."/>
            <person name="Mapelli F."/>
            <person name="Borin S."/>
            <person name="Daffonchio D."/>
            <person name="Crotti E."/>
        </authorList>
    </citation>
    <scope>NUCLEOTIDE SEQUENCE [LARGE SCALE GENOMIC DNA]</scope>
    <source>
        <strain evidence="9 10">EV16P</strain>
    </source>
</reference>
<comment type="subcellular location">
    <subcellularLocation>
        <location evidence="8">Cell membrane</location>
        <topology evidence="8">Peripheral membrane protein</topology>
    </subcellularLocation>
    <subcellularLocation>
        <location evidence="1">Membrane</location>
    </subcellularLocation>
</comment>
<evidence type="ECO:0000256" key="7">
    <source>
        <dbReference type="ARBA" id="ARBA00023310"/>
    </source>
</evidence>
<keyword evidence="3 8" id="KW-0375">Hydrogen ion transport</keyword>
<keyword evidence="4 8" id="KW-0406">Ion transport</keyword>
<dbReference type="PRINTS" id="PR00125">
    <property type="entry name" value="ATPASEDELTA"/>
</dbReference>
<dbReference type="InterPro" id="IPR000711">
    <property type="entry name" value="ATPase_OSCP/dsu"/>
</dbReference>
<evidence type="ECO:0000256" key="1">
    <source>
        <dbReference type="ARBA" id="ARBA00004370"/>
    </source>
</evidence>
<dbReference type="NCBIfam" id="TIGR01145">
    <property type="entry name" value="ATP_synt_delta"/>
    <property type="match status" value="1"/>
</dbReference>
<keyword evidence="7 8" id="KW-0066">ATP synthesis</keyword>
<protein>
    <recommendedName>
        <fullName evidence="8">ATP synthase subunit delta</fullName>
    </recommendedName>
    <alternativeName>
        <fullName evidence="8">ATP synthase F(1) sector subunit delta</fullName>
    </alternativeName>
    <alternativeName>
        <fullName evidence="8">F-type ATPase subunit delta</fullName>
        <shortName evidence="8">F-ATPase subunit delta</shortName>
    </alternativeName>
</protein>
<dbReference type="EMBL" id="JAWJZY010000002">
    <property type="protein sequence ID" value="MEE8658320.1"/>
    <property type="molecule type" value="Genomic_DNA"/>
</dbReference>
<proteinExistence type="inferred from homology"/>
<sequence length="195" mass="21080">MAKLETSSEMPSEAGVSSSLARRYARGFCKYVEDHAEASDAYAQVTRLAQAIRQSAALQQFLHDKRIRMTDSVKAVEALARSLELGDAVRRLVGVVAQNRRLSALADILSAIKALDRARRGEVTVEVRTASKLTDAQRDALSARLAEAGYGRLAMVEHVDPALIGGLVIKIGPKLFDSSISGRLTRLQFAMKGAA</sequence>
<organism evidence="9 10">
    <name type="scientific">Sorlinia euscelidii</name>
    <dbReference type="NCBI Taxonomy" id="3081148"/>
    <lineage>
        <taxon>Bacteria</taxon>
        <taxon>Pseudomonadati</taxon>
        <taxon>Pseudomonadota</taxon>
        <taxon>Alphaproteobacteria</taxon>
        <taxon>Acetobacterales</taxon>
        <taxon>Acetobacteraceae</taxon>
        <taxon>Sorlinia</taxon>
    </lineage>
</organism>
<comment type="function">
    <text evidence="8">This protein is part of the stalk that links CF(0) to CF(1). It either transmits conformational changes from CF(0) to CF(1) or is implicated in proton conduction.</text>
</comment>
<evidence type="ECO:0000313" key="10">
    <source>
        <dbReference type="Proteomes" id="UP001312908"/>
    </source>
</evidence>
<keyword evidence="2 8" id="KW-0813">Transport</keyword>
<dbReference type="Proteomes" id="UP001312908">
    <property type="component" value="Unassembled WGS sequence"/>
</dbReference>
<name>A0ABU7U402_9PROT</name>
<keyword evidence="8" id="KW-1003">Cell membrane</keyword>
<evidence type="ECO:0000313" key="9">
    <source>
        <dbReference type="EMBL" id="MEE8658320.1"/>
    </source>
</evidence>
<keyword evidence="5 8" id="KW-0472">Membrane</keyword>
<evidence type="ECO:0000256" key="2">
    <source>
        <dbReference type="ARBA" id="ARBA00022448"/>
    </source>
</evidence>
<dbReference type="InterPro" id="IPR020781">
    <property type="entry name" value="ATPase_OSCP/d_CS"/>
</dbReference>
<evidence type="ECO:0000256" key="6">
    <source>
        <dbReference type="ARBA" id="ARBA00023196"/>
    </source>
</evidence>